<keyword evidence="3" id="KW-0503">Monooxygenase</keyword>
<dbReference type="PANTHER" id="PTHR46696">
    <property type="entry name" value="P450, PUTATIVE (EUROFUNG)-RELATED"/>
    <property type="match status" value="1"/>
</dbReference>
<evidence type="ECO:0000313" key="5">
    <source>
        <dbReference type="Proteomes" id="UP001620597"/>
    </source>
</evidence>
<proteinExistence type="inferred from homology"/>
<dbReference type="Proteomes" id="UP001620597">
    <property type="component" value="Unassembled WGS sequence"/>
</dbReference>
<evidence type="ECO:0000256" key="1">
    <source>
        <dbReference type="ARBA" id="ARBA00001971"/>
    </source>
</evidence>
<dbReference type="Pfam" id="PF00067">
    <property type="entry name" value="p450"/>
    <property type="match status" value="1"/>
</dbReference>
<dbReference type="EMBL" id="JBBKTX010000017">
    <property type="protein sequence ID" value="MFK4753549.1"/>
    <property type="molecule type" value="Genomic_DNA"/>
</dbReference>
<dbReference type="SUPFAM" id="SSF48264">
    <property type="entry name" value="Cytochrome P450"/>
    <property type="match status" value="1"/>
</dbReference>
<keyword evidence="3" id="KW-0560">Oxidoreductase</keyword>
<dbReference type="PANTHER" id="PTHR46696:SF1">
    <property type="entry name" value="CYTOCHROME P450 YJIB-RELATED"/>
    <property type="match status" value="1"/>
</dbReference>
<organism evidence="4 5">
    <name type="scientific">Oceanobacter antarcticus</name>
    <dbReference type="NCBI Taxonomy" id="3133425"/>
    <lineage>
        <taxon>Bacteria</taxon>
        <taxon>Pseudomonadati</taxon>
        <taxon>Pseudomonadota</taxon>
        <taxon>Gammaproteobacteria</taxon>
        <taxon>Oceanospirillales</taxon>
        <taxon>Oceanospirillaceae</taxon>
        <taxon>Oceanobacter</taxon>
    </lineage>
</organism>
<dbReference type="InterPro" id="IPR017972">
    <property type="entry name" value="Cyt_P450_CS"/>
</dbReference>
<comment type="caution">
    <text evidence="4">The sequence shown here is derived from an EMBL/GenBank/DDBJ whole genome shotgun (WGS) entry which is preliminary data.</text>
</comment>
<evidence type="ECO:0000256" key="2">
    <source>
        <dbReference type="ARBA" id="ARBA00010617"/>
    </source>
</evidence>
<keyword evidence="5" id="KW-1185">Reference proteome</keyword>
<evidence type="ECO:0000256" key="3">
    <source>
        <dbReference type="RuleBase" id="RU000461"/>
    </source>
</evidence>
<dbReference type="RefSeq" id="WP_416206576.1">
    <property type="nucleotide sequence ID" value="NZ_JBBKTX010000017.1"/>
</dbReference>
<name>A0ABW8NKU4_9GAMM</name>
<dbReference type="InterPro" id="IPR036396">
    <property type="entry name" value="Cyt_P450_sf"/>
</dbReference>
<dbReference type="PROSITE" id="PS00086">
    <property type="entry name" value="CYTOCHROME_P450"/>
    <property type="match status" value="1"/>
</dbReference>
<accession>A0ABW8NKU4</accession>
<comment type="cofactor">
    <cofactor evidence="1">
        <name>heme</name>
        <dbReference type="ChEBI" id="CHEBI:30413"/>
    </cofactor>
</comment>
<protein>
    <submittedName>
        <fullName evidence="4">Cytochrome P450</fullName>
    </submittedName>
</protein>
<gene>
    <name evidence="4" type="ORF">WG929_14125</name>
</gene>
<dbReference type="InterPro" id="IPR002397">
    <property type="entry name" value="Cyt_P450_B"/>
</dbReference>
<comment type="similarity">
    <text evidence="2 3">Belongs to the cytochrome P450 family.</text>
</comment>
<keyword evidence="3" id="KW-0479">Metal-binding</keyword>
<dbReference type="PRINTS" id="PR00359">
    <property type="entry name" value="BP450"/>
</dbReference>
<evidence type="ECO:0000313" key="4">
    <source>
        <dbReference type="EMBL" id="MFK4753549.1"/>
    </source>
</evidence>
<dbReference type="Gene3D" id="1.10.630.10">
    <property type="entry name" value="Cytochrome P450"/>
    <property type="match status" value="1"/>
</dbReference>
<keyword evidence="3" id="KW-0408">Iron</keyword>
<reference evidence="4 5" key="1">
    <citation type="submission" date="2024-03" db="EMBL/GenBank/DDBJ databases">
        <title>High-quality draft genome sequence of Oceanobacter sp. wDCs-4.</title>
        <authorList>
            <person name="Dong C."/>
        </authorList>
    </citation>
    <scope>NUCLEOTIDE SEQUENCE [LARGE SCALE GENOMIC DNA]</scope>
    <source>
        <strain evidence="5">wDCs-4</strain>
    </source>
</reference>
<sequence>MFRFDPFSPEVDVNPFPFYKVLRDEYPLFWSEEASMWVLSRYQDIITALNDWETYSSAQGNLMTELPNRAGATLGTTDPPRHDRLRALIQKAVTKRSLDHLLEPAHAVARKHLDAVEGQSQFDFVKDFSARYTLDLIAYLFALPPEDQEIVRQKAVLMVQSDPLTRTKGPEHLAAYEWMVEYTDKLVAERKQHPGEDLLSNFISAEIDGEKLLDREVQLTVTTLIMAGIESLSGFMTMLIKNITDHPDARDALVAEPSKIPAAIEESLRYNTSAQRFRRCVQKETTLYGQTMQPGDFVCLAYGSGNRDERQYPNPDVYDISRNPKGHLGFGGGVHACLGTAIARLACKVAVEEILAKYPNIGKVEQELRWMPSSTFRSPLSLLVSI</sequence>
<dbReference type="InterPro" id="IPR001128">
    <property type="entry name" value="Cyt_P450"/>
</dbReference>
<keyword evidence="3" id="KW-0349">Heme</keyword>